<sequence length="330" mass="35867">MRRHDADGQPNIPNRIDALPVRRTGPVVAGVIVALIAAMVVQALVTNPRFDWPIVWKYLFSPNVIEGIGYTLLLTAISMVAAIILSIVLAIMRKSVNPVLRGVSWFFIWFFRGTPVYTQLVFWGLIAVLFPKITLGIPFTSVEFWNIDTSTVITAFNAAWLGLALNEAAYLSEIVRAGLEAVDPGQEEAAKALGMSRALIMRRIILPQAMRIIIPPTGNETIGMLKTTSLVLAVPFTLELQFATNAIANRIYKPIPLLIVACIWYLVITSILMIIQSRLERHFGKGFESRAAVAVRPDAGGPATVAGADDAGAARVAQAAHEAKMVGLNA</sequence>
<feature type="transmembrane region" description="Helical" evidence="8">
    <location>
        <begin position="67"/>
        <end position="91"/>
    </location>
</feature>
<dbReference type="InterPro" id="IPR043429">
    <property type="entry name" value="ArtM/GltK/GlnP/TcyL/YhdX-like"/>
</dbReference>
<evidence type="ECO:0000256" key="1">
    <source>
        <dbReference type="ARBA" id="ARBA00004651"/>
    </source>
</evidence>
<evidence type="ECO:0000256" key="6">
    <source>
        <dbReference type="ARBA" id="ARBA00022989"/>
    </source>
</evidence>
<gene>
    <name evidence="10" type="ORF">KIH73_05930</name>
</gene>
<keyword evidence="7 8" id="KW-0472">Membrane</keyword>
<evidence type="ECO:0000256" key="5">
    <source>
        <dbReference type="ARBA" id="ARBA00022970"/>
    </source>
</evidence>
<evidence type="ECO:0000313" key="11">
    <source>
        <dbReference type="Proteomes" id="UP000812844"/>
    </source>
</evidence>
<dbReference type="PROSITE" id="PS50928">
    <property type="entry name" value="ABC_TM1"/>
    <property type="match status" value="1"/>
</dbReference>
<dbReference type="Proteomes" id="UP000812844">
    <property type="component" value="Unassembled WGS sequence"/>
</dbReference>
<dbReference type="InterPro" id="IPR000515">
    <property type="entry name" value="MetI-like"/>
</dbReference>
<dbReference type="NCBIfam" id="TIGR01726">
    <property type="entry name" value="HEQRo_perm_3TM"/>
    <property type="match status" value="1"/>
</dbReference>
<keyword evidence="2 8" id="KW-0813">Transport</keyword>
<comment type="similarity">
    <text evidence="8">Belongs to the binding-protein-dependent transport system permease family.</text>
</comment>
<dbReference type="RefSeq" id="WP_219081528.1">
    <property type="nucleotide sequence ID" value="NZ_JAHBBD010000011.1"/>
</dbReference>
<feature type="domain" description="ABC transmembrane type-1" evidence="9">
    <location>
        <begin position="68"/>
        <end position="276"/>
    </location>
</feature>
<reference evidence="10 11" key="1">
    <citation type="submission" date="2021-05" db="EMBL/GenBank/DDBJ databases">
        <title>Phylogenetic classification of ten novel species belonging to the genus Bifidobacterium comprising B. colchicus sp. nov., B. abeli sp. nov., B. bicoloris sp. nov., B. guerezis sp. nov., B. rosaliae sp. nov., B. santillanensis sp. nov., B. argentati sp. nov., B. amazzoni sp. nov., B. pluviali sp. nov., and B. pinnaculum sp. nov.</title>
        <authorList>
            <person name="Lugli G.A."/>
            <person name="Ruiz Garcia L."/>
            <person name="Margolles A."/>
            <person name="Ventura M."/>
        </authorList>
    </citation>
    <scope>NUCLEOTIDE SEQUENCE [LARGE SCALE GENOMIC DNA]</scope>
    <source>
        <strain evidence="10 11">6T3</strain>
    </source>
</reference>
<evidence type="ECO:0000313" key="10">
    <source>
        <dbReference type="EMBL" id="MBW3082912.1"/>
    </source>
</evidence>
<name>A0ABS6W9A4_9BIFI</name>
<dbReference type="PANTHER" id="PTHR30614:SF0">
    <property type="entry name" value="L-CYSTINE TRANSPORT SYSTEM PERMEASE PROTEIN TCYL"/>
    <property type="match status" value="1"/>
</dbReference>
<comment type="subcellular location">
    <subcellularLocation>
        <location evidence="1 8">Cell membrane</location>
        <topology evidence="1 8">Multi-pass membrane protein</topology>
    </subcellularLocation>
</comment>
<keyword evidence="6 8" id="KW-1133">Transmembrane helix</keyword>
<dbReference type="CDD" id="cd06261">
    <property type="entry name" value="TM_PBP2"/>
    <property type="match status" value="1"/>
</dbReference>
<feature type="transmembrane region" description="Helical" evidence="8">
    <location>
        <begin position="103"/>
        <end position="130"/>
    </location>
</feature>
<keyword evidence="11" id="KW-1185">Reference proteome</keyword>
<dbReference type="EMBL" id="JAHBBD010000011">
    <property type="protein sequence ID" value="MBW3082912.1"/>
    <property type="molecule type" value="Genomic_DNA"/>
</dbReference>
<keyword evidence="5" id="KW-0029">Amino-acid transport</keyword>
<accession>A0ABS6W9A4</accession>
<evidence type="ECO:0000259" key="9">
    <source>
        <dbReference type="PROSITE" id="PS50928"/>
    </source>
</evidence>
<dbReference type="Pfam" id="PF00528">
    <property type="entry name" value="BPD_transp_1"/>
    <property type="match status" value="1"/>
</dbReference>
<evidence type="ECO:0000256" key="7">
    <source>
        <dbReference type="ARBA" id="ARBA00023136"/>
    </source>
</evidence>
<feature type="transmembrane region" description="Helical" evidence="8">
    <location>
        <begin position="255"/>
        <end position="275"/>
    </location>
</feature>
<keyword evidence="3" id="KW-1003">Cell membrane</keyword>
<evidence type="ECO:0000256" key="3">
    <source>
        <dbReference type="ARBA" id="ARBA00022475"/>
    </source>
</evidence>
<keyword evidence="4 8" id="KW-0812">Transmembrane</keyword>
<dbReference type="PANTHER" id="PTHR30614">
    <property type="entry name" value="MEMBRANE COMPONENT OF AMINO ACID ABC TRANSPORTER"/>
    <property type="match status" value="1"/>
</dbReference>
<evidence type="ECO:0000256" key="2">
    <source>
        <dbReference type="ARBA" id="ARBA00022448"/>
    </source>
</evidence>
<feature type="transmembrane region" description="Helical" evidence="8">
    <location>
        <begin position="27"/>
        <end position="47"/>
    </location>
</feature>
<evidence type="ECO:0000256" key="8">
    <source>
        <dbReference type="RuleBase" id="RU363032"/>
    </source>
</evidence>
<proteinExistence type="inferred from homology"/>
<protein>
    <submittedName>
        <fullName evidence="10">Amino acid ABC transporter permease</fullName>
    </submittedName>
</protein>
<organism evidence="10 11">
    <name type="scientific">Bifidobacterium phasiani</name>
    <dbReference type="NCBI Taxonomy" id="2834431"/>
    <lineage>
        <taxon>Bacteria</taxon>
        <taxon>Bacillati</taxon>
        <taxon>Actinomycetota</taxon>
        <taxon>Actinomycetes</taxon>
        <taxon>Bifidobacteriales</taxon>
        <taxon>Bifidobacteriaceae</taxon>
        <taxon>Bifidobacterium</taxon>
    </lineage>
</organism>
<evidence type="ECO:0000256" key="4">
    <source>
        <dbReference type="ARBA" id="ARBA00022692"/>
    </source>
</evidence>
<comment type="caution">
    <text evidence="10">The sequence shown here is derived from an EMBL/GenBank/DDBJ whole genome shotgun (WGS) entry which is preliminary data.</text>
</comment>
<dbReference type="InterPro" id="IPR010065">
    <property type="entry name" value="AA_ABC_transptr_permease_3TM"/>
</dbReference>